<accession>A0A5B8M9H6</accession>
<dbReference type="Proteomes" id="UP000320216">
    <property type="component" value="Chromosome"/>
</dbReference>
<proteinExistence type="predicted"/>
<evidence type="ECO:0000256" key="1">
    <source>
        <dbReference type="SAM" id="Phobius"/>
    </source>
</evidence>
<organism evidence="2 3">
    <name type="scientific">Humibacter ginsenosidimutans</name>
    <dbReference type="NCBI Taxonomy" id="2599293"/>
    <lineage>
        <taxon>Bacteria</taxon>
        <taxon>Bacillati</taxon>
        <taxon>Actinomycetota</taxon>
        <taxon>Actinomycetes</taxon>
        <taxon>Micrococcales</taxon>
        <taxon>Microbacteriaceae</taxon>
        <taxon>Humibacter</taxon>
    </lineage>
</organism>
<name>A0A5B8M9H6_9MICO</name>
<keyword evidence="1" id="KW-0472">Membrane</keyword>
<dbReference type="AlphaFoldDB" id="A0A5B8M9H6"/>
<evidence type="ECO:0000313" key="3">
    <source>
        <dbReference type="Proteomes" id="UP000320216"/>
    </source>
</evidence>
<keyword evidence="1" id="KW-1133">Transmembrane helix</keyword>
<gene>
    <name evidence="2" type="ORF">FPZ11_16800</name>
</gene>
<dbReference type="EMBL" id="CP042305">
    <property type="protein sequence ID" value="QDZ16969.1"/>
    <property type="molecule type" value="Genomic_DNA"/>
</dbReference>
<feature type="transmembrane region" description="Helical" evidence="1">
    <location>
        <begin position="43"/>
        <end position="62"/>
    </location>
</feature>
<keyword evidence="3" id="KW-1185">Reference proteome</keyword>
<protein>
    <submittedName>
        <fullName evidence="2">Uncharacterized protein</fullName>
    </submittedName>
</protein>
<keyword evidence="1" id="KW-0812">Transmembrane</keyword>
<sequence length="73" mass="8178">MRNAASPHDPREVLDVFIGAVGFFAFAFFVITVVCELTGRDALGWALTLLAFVLLLAALIAARRRMTRRFHRT</sequence>
<feature type="transmembrane region" description="Helical" evidence="1">
    <location>
        <begin position="12"/>
        <end position="31"/>
    </location>
</feature>
<evidence type="ECO:0000313" key="2">
    <source>
        <dbReference type="EMBL" id="QDZ16969.1"/>
    </source>
</evidence>
<dbReference type="KEGG" id="huw:FPZ11_16800"/>
<reference evidence="2 3" key="1">
    <citation type="submission" date="2019-07" db="EMBL/GenBank/DDBJ databases">
        <title>Full genome sequence of Humibacter sp. WJ7-1.</title>
        <authorList>
            <person name="Im W.-T."/>
        </authorList>
    </citation>
    <scope>NUCLEOTIDE SEQUENCE [LARGE SCALE GENOMIC DNA]</scope>
    <source>
        <strain evidence="2 3">WJ7-1</strain>
    </source>
</reference>